<dbReference type="EMBL" id="JANJHC010000037">
    <property type="protein sequence ID" value="MDA5624171.1"/>
    <property type="molecule type" value="Genomic_DNA"/>
</dbReference>
<dbReference type="Proteomes" id="UP001145481">
    <property type="component" value="Unassembled WGS sequence"/>
</dbReference>
<dbReference type="RefSeq" id="WP_151248968.1">
    <property type="nucleotide sequence ID" value="NZ_CP097794.1"/>
</dbReference>
<comment type="caution">
    <text evidence="1">The sequence shown here is derived from an EMBL/GenBank/DDBJ whole genome shotgun (WGS) entry which is preliminary data.</text>
</comment>
<evidence type="ECO:0000313" key="1">
    <source>
        <dbReference type="EMBL" id="MDA5624171.1"/>
    </source>
</evidence>
<sequence>MHYITPDTLIKAFSEPTLVKLSNDDYRATTVDTKTLELAIQTATERIDAALRSRYRLPLAEVPTLLQSHSLTLARYWLYSRRPEMAMPETVEKTYQQAIKELEQIANGRLHLGIAGVDVGNPQREQGDLLPDTGEYRVKSSKRINTEGY</sequence>
<dbReference type="Pfam" id="PF07030">
    <property type="entry name" value="Phage_Mu_Gp36"/>
    <property type="match status" value="1"/>
</dbReference>
<evidence type="ECO:0000313" key="2">
    <source>
        <dbReference type="Proteomes" id="UP001145481"/>
    </source>
</evidence>
<accession>A0A9X3ZMC6</accession>
<protein>
    <submittedName>
        <fullName evidence="1">DUF1320 domain-containing protein</fullName>
    </submittedName>
</protein>
<gene>
    <name evidence="1" type="ORF">NM948_11610</name>
</gene>
<organism evidence="1 2">
    <name type="scientific">Pasteurella multocida</name>
    <dbReference type="NCBI Taxonomy" id="747"/>
    <lineage>
        <taxon>Bacteria</taxon>
        <taxon>Pseudomonadati</taxon>
        <taxon>Pseudomonadota</taxon>
        <taxon>Gammaproteobacteria</taxon>
        <taxon>Pasteurellales</taxon>
        <taxon>Pasteurellaceae</taxon>
        <taxon>Pasteurella</taxon>
    </lineage>
</organism>
<dbReference type="InterPro" id="IPR009752">
    <property type="entry name" value="Phage_Mu_GpJ"/>
</dbReference>
<reference evidence="1" key="1">
    <citation type="submission" date="2022-07" db="EMBL/GenBank/DDBJ databases">
        <title>Genome-based characterization of novel serogroup A variants of Pasteurella multocida.</title>
        <authorList>
            <person name="Prajapati A."/>
            <person name="Yogisharadhya R."/>
            <person name="Mohanty N."/>
            <person name="Chanda M."/>
            <person name="Mendem S.K."/>
            <person name="Siddaramappa S."/>
            <person name="Shivachandra S.B."/>
        </authorList>
    </citation>
    <scope>NUCLEOTIDE SEQUENCE</scope>
    <source>
        <strain evidence="1">NIVEDIPm19</strain>
    </source>
</reference>
<name>A0A9X3ZMC6_PASMD</name>
<proteinExistence type="predicted"/>
<dbReference type="AlphaFoldDB" id="A0A9X3ZMC6"/>